<organism evidence="9 10">
    <name type="scientific">Corynebacterium incognita</name>
    <dbReference type="NCBI Taxonomy" id="2754725"/>
    <lineage>
        <taxon>Bacteria</taxon>
        <taxon>Bacillati</taxon>
        <taxon>Actinomycetota</taxon>
        <taxon>Actinomycetes</taxon>
        <taxon>Mycobacteriales</taxon>
        <taxon>Corynebacteriaceae</taxon>
        <taxon>Corynebacterium</taxon>
    </lineage>
</organism>
<evidence type="ECO:0000313" key="10">
    <source>
        <dbReference type="Proteomes" id="UP000515743"/>
    </source>
</evidence>
<dbReference type="AlphaFoldDB" id="A0A7G7CMA3"/>
<evidence type="ECO:0000256" key="5">
    <source>
        <dbReference type="ARBA" id="ARBA00023150"/>
    </source>
</evidence>
<evidence type="ECO:0000256" key="6">
    <source>
        <dbReference type="ARBA" id="ARBA00047317"/>
    </source>
</evidence>
<dbReference type="Gene3D" id="3.40.980.10">
    <property type="entry name" value="MoaB/Mog-like domain"/>
    <property type="match status" value="1"/>
</dbReference>
<evidence type="ECO:0000256" key="7">
    <source>
        <dbReference type="RuleBase" id="RU365090"/>
    </source>
</evidence>
<name>A0A7G7CMA3_9CORY</name>
<dbReference type="InterPro" id="IPR036425">
    <property type="entry name" value="MoaB/Mog-like_dom_sf"/>
</dbReference>
<dbReference type="SUPFAM" id="SSF53218">
    <property type="entry name" value="Molybdenum cofactor biosynthesis proteins"/>
    <property type="match status" value="1"/>
</dbReference>
<dbReference type="Gene3D" id="2.40.340.10">
    <property type="entry name" value="MoeA, C-terminal, domain IV"/>
    <property type="match status" value="1"/>
</dbReference>
<dbReference type="RefSeq" id="WP_185175109.1">
    <property type="nucleotide sequence ID" value="NZ_CP059404.1"/>
</dbReference>
<evidence type="ECO:0000313" key="9">
    <source>
        <dbReference type="EMBL" id="QNE88719.1"/>
    </source>
</evidence>
<keyword evidence="4 7" id="KW-0500">Molybdenum</keyword>
<dbReference type="InterPro" id="IPR001453">
    <property type="entry name" value="MoaB/Mog_dom"/>
</dbReference>
<dbReference type="Gene3D" id="3.90.105.10">
    <property type="entry name" value="Molybdopterin biosynthesis moea protein, domain 2"/>
    <property type="match status" value="1"/>
</dbReference>
<comment type="function">
    <text evidence="1 7">Catalyzes the insertion of molybdate into adenylated molybdopterin with the concomitant release of AMP.</text>
</comment>
<gene>
    <name evidence="9" type="ORF">H0194_06325</name>
</gene>
<dbReference type="GO" id="GO:0006777">
    <property type="term" value="P:Mo-molybdopterin cofactor biosynthetic process"/>
    <property type="evidence" value="ECO:0007669"/>
    <property type="project" value="UniProtKB-UniRule"/>
</dbReference>
<evidence type="ECO:0000256" key="2">
    <source>
        <dbReference type="ARBA" id="ARBA00005046"/>
    </source>
</evidence>
<keyword evidence="7" id="KW-0479">Metal-binding</keyword>
<keyword evidence="5 7" id="KW-0501">Molybdenum cofactor biosynthesis</keyword>
<dbReference type="Pfam" id="PF00994">
    <property type="entry name" value="MoCF_biosynth"/>
    <property type="match status" value="1"/>
</dbReference>
<dbReference type="Gene3D" id="2.170.190.11">
    <property type="entry name" value="Molybdopterin biosynthesis moea protein, domain 3"/>
    <property type="match status" value="1"/>
</dbReference>
<dbReference type="GO" id="GO:0046872">
    <property type="term" value="F:metal ion binding"/>
    <property type="evidence" value="ECO:0007669"/>
    <property type="project" value="UniProtKB-UniRule"/>
</dbReference>
<comment type="pathway">
    <text evidence="2 7">Cofactor biosynthesis; molybdopterin biosynthesis.</text>
</comment>
<dbReference type="PANTHER" id="PTHR10192:SF5">
    <property type="entry name" value="GEPHYRIN"/>
    <property type="match status" value="1"/>
</dbReference>
<dbReference type="SUPFAM" id="SSF63882">
    <property type="entry name" value="MoeA N-terminal region -like"/>
    <property type="match status" value="1"/>
</dbReference>
<evidence type="ECO:0000256" key="1">
    <source>
        <dbReference type="ARBA" id="ARBA00002901"/>
    </source>
</evidence>
<evidence type="ECO:0000259" key="8">
    <source>
        <dbReference type="SMART" id="SM00852"/>
    </source>
</evidence>
<sequence>MRTPEDHVAAIAATLGERRTELTPLADALGRTLAEPVTAAFDSPRFDNSQMDGYALGQEHLDNPGFHLTGATLAAGTDPQDYYPNGIKGTIVPIMTGARLPEGTVAVVPVEACDPPEFTVVGETVSVPPADPGQFVRRAGSDITAGELLLDKGTVLTPAAIGTLASQGIEEVTCFAPARLVICTGGKEIGEPGAASIPDSNGPMLRAQARAYGMEVVASLRTNDEPEALRKDLEDAVAEHAPDAIVTSGGISHGKFEVVRQVLEANGWFGHVDQQPGGPQGIAAFQGTPVICVPGNPVSTLVSFRLFVAPLLGTVPTGPESAQVDREMVGLDNRDQFLRGTLRYLDGRVTASPTGGAGSHLLAQAAEATALLRIPAGARLAAGEAIDVYPL</sequence>
<keyword evidence="10" id="KW-1185">Reference proteome</keyword>
<dbReference type="Proteomes" id="UP000515743">
    <property type="component" value="Chromosome"/>
</dbReference>
<dbReference type="EC" id="2.10.1.1" evidence="7"/>
<comment type="catalytic activity">
    <reaction evidence="6">
        <text>adenylyl-molybdopterin + molybdate = Mo-molybdopterin + AMP + H(+)</text>
        <dbReference type="Rhea" id="RHEA:35047"/>
        <dbReference type="ChEBI" id="CHEBI:15378"/>
        <dbReference type="ChEBI" id="CHEBI:36264"/>
        <dbReference type="ChEBI" id="CHEBI:62727"/>
        <dbReference type="ChEBI" id="CHEBI:71302"/>
        <dbReference type="ChEBI" id="CHEBI:456215"/>
        <dbReference type="EC" id="2.10.1.1"/>
    </reaction>
</comment>
<dbReference type="EMBL" id="CP059404">
    <property type="protein sequence ID" value="QNE88719.1"/>
    <property type="molecule type" value="Genomic_DNA"/>
</dbReference>
<dbReference type="InterPro" id="IPR005110">
    <property type="entry name" value="MoeA_linker/N"/>
</dbReference>
<comment type="similarity">
    <text evidence="3 7">Belongs to the MoeA family.</text>
</comment>
<dbReference type="CDD" id="cd00887">
    <property type="entry name" value="MoeA"/>
    <property type="match status" value="1"/>
</dbReference>
<dbReference type="UniPathway" id="UPA00344"/>
<dbReference type="Pfam" id="PF03453">
    <property type="entry name" value="MoeA_N"/>
    <property type="match status" value="1"/>
</dbReference>
<dbReference type="InterPro" id="IPR038987">
    <property type="entry name" value="MoeA-like"/>
</dbReference>
<evidence type="ECO:0000256" key="3">
    <source>
        <dbReference type="ARBA" id="ARBA00010763"/>
    </source>
</evidence>
<keyword evidence="7 9" id="KW-0808">Transferase</keyword>
<dbReference type="InterPro" id="IPR036688">
    <property type="entry name" value="MoeA_C_domain_IV_sf"/>
</dbReference>
<dbReference type="PANTHER" id="PTHR10192">
    <property type="entry name" value="MOLYBDOPTERIN BIOSYNTHESIS PROTEIN"/>
    <property type="match status" value="1"/>
</dbReference>
<evidence type="ECO:0000256" key="4">
    <source>
        <dbReference type="ARBA" id="ARBA00022505"/>
    </source>
</evidence>
<dbReference type="GO" id="GO:0061599">
    <property type="term" value="F:molybdopterin molybdotransferase activity"/>
    <property type="evidence" value="ECO:0007669"/>
    <property type="project" value="UniProtKB-UniRule"/>
</dbReference>
<proteinExistence type="inferred from homology"/>
<protein>
    <recommendedName>
        <fullName evidence="7">Molybdopterin molybdenumtransferase</fullName>
        <ecNumber evidence="7">2.10.1.1</ecNumber>
    </recommendedName>
</protein>
<reference evidence="9 10" key="1">
    <citation type="submission" date="2020-07" db="EMBL/GenBank/DDBJ databases">
        <title>Complete genome and description of Corynebacterium incognita strain Marseille-Q3630 sp. nov.</title>
        <authorList>
            <person name="Boxberger M."/>
        </authorList>
    </citation>
    <scope>NUCLEOTIDE SEQUENCE [LARGE SCALE GENOMIC DNA]</scope>
    <source>
        <strain evidence="9 10">Marseille-Q3630</strain>
    </source>
</reference>
<dbReference type="SUPFAM" id="SSF63867">
    <property type="entry name" value="MoeA C-terminal domain-like"/>
    <property type="match status" value="1"/>
</dbReference>
<dbReference type="KEGG" id="cik:H0194_06325"/>
<accession>A0A7G7CMA3</accession>
<feature type="domain" description="MoaB/Mog" evidence="8">
    <location>
        <begin position="181"/>
        <end position="314"/>
    </location>
</feature>
<dbReference type="GO" id="GO:0005829">
    <property type="term" value="C:cytosol"/>
    <property type="evidence" value="ECO:0007669"/>
    <property type="project" value="TreeGrafter"/>
</dbReference>
<dbReference type="Pfam" id="PF03454">
    <property type="entry name" value="MoeA_C"/>
    <property type="match status" value="1"/>
</dbReference>
<keyword evidence="7" id="KW-0460">Magnesium</keyword>
<dbReference type="InterPro" id="IPR005111">
    <property type="entry name" value="MoeA_C_domain_IV"/>
</dbReference>
<dbReference type="SMART" id="SM00852">
    <property type="entry name" value="MoCF_biosynth"/>
    <property type="match status" value="1"/>
</dbReference>
<dbReference type="InterPro" id="IPR036135">
    <property type="entry name" value="MoeA_linker/N_sf"/>
</dbReference>
<comment type="cofactor">
    <cofactor evidence="7">
        <name>Mg(2+)</name>
        <dbReference type="ChEBI" id="CHEBI:18420"/>
    </cofactor>
</comment>